<keyword evidence="2" id="KW-1185">Reference proteome</keyword>
<evidence type="ECO:0000313" key="2">
    <source>
        <dbReference type="Proteomes" id="UP000789366"/>
    </source>
</evidence>
<organism evidence="1 2">
    <name type="scientific">Cetraspora pellucida</name>
    <dbReference type="NCBI Taxonomy" id="1433469"/>
    <lineage>
        <taxon>Eukaryota</taxon>
        <taxon>Fungi</taxon>
        <taxon>Fungi incertae sedis</taxon>
        <taxon>Mucoromycota</taxon>
        <taxon>Glomeromycotina</taxon>
        <taxon>Glomeromycetes</taxon>
        <taxon>Diversisporales</taxon>
        <taxon>Gigasporaceae</taxon>
        <taxon>Cetraspora</taxon>
    </lineage>
</organism>
<name>A0ACA9MTQ8_9GLOM</name>
<evidence type="ECO:0000313" key="1">
    <source>
        <dbReference type="EMBL" id="CAG8613552.1"/>
    </source>
</evidence>
<comment type="caution">
    <text evidence="1">The sequence shown here is derived from an EMBL/GenBank/DDBJ whole genome shotgun (WGS) entry which is preliminary data.</text>
</comment>
<reference evidence="1" key="1">
    <citation type="submission" date="2021-06" db="EMBL/GenBank/DDBJ databases">
        <authorList>
            <person name="Kallberg Y."/>
            <person name="Tangrot J."/>
            <person name="Rosling A."/>
        </authorList>
    </citation>
    <scope>NUCLEOTIDE SEQUENCE</scope>
    <source>
        <strain evidence="1">28 12/20/2015</strain>
    </source>
</reference>
<protein>
    <submittedName>
        <fullName evidence="1">3033_t:CDS:1</fullName>
    </submittedName>
</protein>
<proteinExistence type="predicted"/>
<dbReference type="EMBL" id="CAJVPW010010275">
    <property type="protein sequence ID" value="CAG8613552.1"/>
    <property type="molecule type" value="Genomic_DNA"/>
</dbReference>
<sequence>MNKLEQKAQKSKLNVVRESTTEKLLTSQRKLVYPVSFRLDVANWERLNKLLEKVNQDRSKKINLTQLLKALIYQGQFLKKGELEKGLKEEWKELRKGILTESN</sequence>
<gene>
    <name evidence="1" type="ORF">SPELUC_LOCUS7589</name>
</gene>
<dbReference type="Proteomes" id="UP000789366">
    <property type="component" value="Unassembled WGS sequence"/>
</dbReference>
<accession>A0ACA9MTQ8</accession>